<organism evidence="3 4">
    <name type="scientific">Endozoicomonas euniceicola</name>
    <dbReference type="NCBI Taxonomy" id="1234143"/>
    <lineage>
        <taxon>Bacteria</taxon>
        <taxon>Pseudomonadati</taxon>
        <taxon>Pseudomonadota</taxon>
        <taxon>Gammaproteobacteria</taxon>
        <taxon>Oceanospirillales</taxon>
        <taxon>Endozoicomonadaceae</taxon>
        <taxon>Endozoicomonas</taxon>
    </lineage>
</organism>
<dbReference type="EMBL" id="CP103300">
    <property type="protein sequence ID" value="UYM14553.1"/>
    <property type="molecule type" value="Genomic_DNA"/>
</dbReference>
<protein>
    <submittedName>
        <fullName evidence="3">Uncharacterized protein</fullName>
    </submittedName>
</protein>
<keyword evidence="4" id="KW-1185">Reference proteome</keyword>
<dbReference type="RefSeq" id="WP_262596095.1">
    <property type="nucleotide sequence ID" value="NZ_CP103300.1"/>
</dbReference>
<feature type="signal peptide" evidence="2">
    <location>
        <begin position="1"/>
        <end position="20"/>
    </location>
</feature>
<reference evidence="3" key="1">
    <citation type="submission" date="2022-10" db="EMBL/GenBank/DDBJ databases">
        <title>Completed Genome Sequence of two octocoral isolated bacterium, Endozoicomonas euniceicola EF212T and Endozoicomonas gorgoniicola PS125T.</title>
        <authorList>
            <person name="Chiou Y.-J."/>
            <person name="Chen Y.-H."/>
        </authorList>
    </citation>
    <scope>NUCLEOTIDE SEQUENCE</scope>
    <source>
        <strain evidence="3">EF212</strain>
    </source>
</reference>
<feature type="region of interest" description="Disordered" evidence="1">
    <location>
        <begin position="221"/>
        <end position="240"/>
    </location>
</feature>
<evidence type="ECO:0000313" key="4">
    <source>
        <dbReference type="Proteomes" id="UP001163255"/>
    </source>
</evidence>
<keyword evidence="2" id="KW-0732">Signal</keyword>
<dbReference type="Proteomes" id="UP001163255">
    <property type="component" value="Chromosome"/>
</dbReference>
<accession>A0ABY6GP66</accession>
<evidence type="ECO:0000256" key="1">
    <source>
        <dbReference type="SAM" id="MobiDB-lite"/>
    </source>
</evidence>
<name>A0ABY6GP66_9GAMM</name>
<gene>
    <name evidence="3" type="ORF">NX720_16865</name>
</gene>
<proteinExistence type="predicted"/>
<evidence type="ECO:0000256" key="2">
    <source>
        <dbReference type="SAM" id="SignalP"/>
    </source>
</evidence>
<feature type="chain" id="PRO_5045386518" evidence="2">
    <location>
        <begin position="21"/>
        <end position="301"/>
    </location>
</feature>
<sequence>MKFRLMVLLFSFILSVPSSYGNDYDGSAFTVFKEDTEEIADISVAEAPEHSAYQVINIPRSRLVAVRGRLTSRNVSVLNPDNANNWYSIFLYASLMAGLSQGKGTKTLAKEFPPFVFNIEDYTPITFDIDRDDPFFRSIGLQDTPLTLSSIDNCNDETRPAVKKCTVVRFSSENKRTLLAIYVERVEDQDSYPRYIVRVVKFKNENDETYSMIDKRLLGRNNKKSDRDDESSPGGGGGGGASAIPVHYLSQASIQKDPKEFLAPASLPYPITIKDKWFPLSETLGLFGLWINLKSLPGVNY</sequence>
<evidence type="ECO:0000313" key="3">
    <source>
        <dbReference type="EMBL" id="UYM14553.1"/>
    </source>
</evidence>